<keyword evidence="5 10" id="KW-1133">Transmembrane helix</keyword>
<name>A0ABY9FL38_9PSED</name>
<evidence type="ECO:0000256" key="8">
    <source>
        <dbReference type="ARBA" id="ARBA00029447"/>
    </source>
</evidence>
<dbReference type="Pfam" id="PF00672">
    <property type="entry name" value="HAMP"/>
    <property type="match status" value="1"/>
</dbReference>
<dbReference type="Proteomes" id="UP001224838">
    <property type="component" value="Chromosome"/>
</dbReference>
<reference evidence="13 14" key="1">
    <citation type="submission" date="2023-02" db="EMBL/GenBank/DDBJ databases">
        <title>Evolution of Hrp T3SS in non-pathogenic Pseudomonas fluorescens.</title>
        <authorList>
            <person name="Liao K."/>
            <person name="Wei H."/>
            <person name="Gu Y."/>
        </authorList>
    </citation>
    <scope>NUCLEOTIDE SEQUENCE [LARGE SCALE GENOMIC DNA]</scope>
    <source>
        <strain evidence="13 14">FP2034</strain>
    </source>
</reference>
<evidence type="ECO:0000256" key="6">
    <source>
        <dbReference type="ARBA" id="ARBA00023136"/>
    </source>
</evidence>
<dbReference type="SMART" id="SM00283">
    <property type="entry name" value="MA"/>
    <property type="match status" value="1"/>
</dbReference>
<keyword evidence="6 10" id="KW-0472">Membrane</keyword>
<proteinExistence type="inferred from homology"/>
<dbReference type="InterPro" id="IPR004090">
    <property type="entry name" value="Chemotax_Me-accpt_rcpt"/>
</dbReference>
<dbReference type="SMART" id="SM01049">
    <property type="entry name" value="Cache_2"/>
    <property type="match status" value="1"/>
</dbReference>
<evidence type="ECO:0000313" key="13">
    <source>
        <dbReference type="EMBL" id="WLH04048.1"/>
    </source>
</evidence>
<feature type="domain" description="Methyl-accepting transducer" evidence="11">
    <location>
        <begin position="287"/>
        <end position="523"/>
    </location>
</feature>
<evidence type="ECO:0000256" key="5">
    <source>
        <dbReference type="ARBA" id="ARBA00022989"/>
    </source>
</evidence>
<dbReference type="Gene3D" id="1.10.287.950">
    <property type="entry name" value="Methyl-accepting chemotaxis protein"/>
    <property type="match status" value="1"/>
</dbReference>
<evidence type="ECO:0000256" key="3">
    <source>
        <dbReference type="ARBA" id="ARBA00022481"/>
    </source>
</evidence>
<comment type="subcellular location">
    <subcellularLocation>
        <location evidence="1">Cell membrane</location>
        <topology evidence="1">Multi-pass membrane protein</topology>
    </subcellularLocation>
</comment>
<feature type="transmembrane region" description="Helical" evidence="10">
    <location>
        <begin position="204"/>
        <end position="231"/>
    </location>
</feature>
<dbReference type="PANTHER" id="PTHR32089">
    <property type="entry name" value="METHYL-ACCEPTING CHEMOTAXIS PROTEIN MCPB"/>
    <property type="match status" value="1"/>
</dbReference>
<dbReference type="PROSITE" id="PS50885">
    <property type="entry name" value="HAMP"/>
    <property type="match status" value="1"/>
</dbReference>
<evidence type="ECO:0000259" key="12">
    <source>
        <dbReference type="PROSITE" id="PS50885"/>
    </source>
</evidence>
<dbReference type="Pfam" id="PF00015">
    <property type="entry name" value="MCPsignal"/>
    <property type="match status" value="1"/>
</dbReference>
<dbReference type="PRINTS" id="PR00260">
    <property type="entry name" value="CHEMTRNSDUCR"/>
</dbReference>
<comment type="similarity">
    <text evidence="8">Belongs to the methyl-accepting chemotaxis (MCP) protein family.</text>
</comment>
<evidence type="ECO:0000256" key="7">
    <source>
        <dbReference type="ARBA" id="ARBA00023224"/>
    </source>
</evidence>
<feature type="transmembrane region" description="Helical" evidence="10">
    <location>
        <begin position="9"/>
        <end position="32"/>
    </location>
</feature>
<evidence type="ECO:0000256" key="10">
    <source>
        <dbReference type="SAM" id="Phobius"/>
    </source>
</evidence>
<dbReference type="SUPFAM" id="SSF58104">
    <property type="entry name" value="Methyl-accepting chemotaxis protein (MCP) signaling domain"/>
    <property type="match status" value="1"/>
</dbReference>
<dbReference type="InterPro" id="IPR004089">
    <property type="entry name" value="MCPsignal_dom"/>
</dbReference>
<gene>
    <name evidence="13" type="ORF">PSH92_15795</name>
</gene>
<sequence length="559" mass="60132">MFLKFRSKVILLAVIPSLTLALVISGIIWFVLQDLAADETEQARELLLEERKLALKNYQQIAQAAIQPIYDASAPGDMDARKKALAILKTLQFDKASYFAGYTSGSVRVFWSDKEQDIGKDFSDVKDANGIYVIRGLVEASKSGPTYFRYDWPTPGSDKPVPKIGYYNYLAKWDMSFGTQVNLDDVEERVQAIASSMRERLGCAAAMTVSVVALILLIVAIAAAFLGNGLVKPILAIKQNLDDIAAGDGDLTRRLPEGNDDELGALSKSFNRFVEKTHGLVRQISEMTDQLALLVDNVFAQASRSEKAMTEQRLETDQVATAIHEMSAAAQQVSASAQGASQAAGEGSALSSEAKTVVNKSICSIHALIADVNQTSASLNNLRSNVHSIASVVDVIRSIAEQTNLLALNAAIEAARAGEAGRGFAVVADEVRALASHTQQSTVEINEMISSLQRGAEEAVVAMERSSESGRISGTLANQAGESLDSIARVIETINDMNAQIASASEEQTSVAEEINRSMTAIAQAVDDVADDALVGANTARQLTELGERLRMQVKQFKI</sequence>
<keyword evidence="2" id="KW-1003">Cell membrane</keyword>
<feature type="domain" description="HAMP" evidence="12">
    <location>
        <begin position="228"/>
        <end position="282"/>
    </location>
</feature>
<organism evidence="13 14">
    <name type="scientific">Pseudomonas beijingensis</name>
    <dbReference type="NCBI Taxonomy" id="2954101"/>
    <lineage>
        <taxon>Bacteria</taxon>
        <taxon>Pseudomonadati</taxon>
        <taxon>Pseudomonadota</taxon>
        <taxon>Gammaproteobacteria</taxon>
        <taxon>Pseudomonadales</taxon>
        <taxon>Pseudomonadaceae</taxon>
        <taxon>Pseudomonas</taxon>
    </lineage>
</organism>
<protein>
    <submittedName>
        <fullName evidence="13">Methyl-accepting chemotaxis protein</fullName>
    </submittedName>
</protein>
<evidence type="ECO:0000256" key="9">
    <source>
        <dbReference type="PROSITE-ProRule" id="PRU00284"/>
    </source>
</evidence>
<dbReference type="PROSITE" id="PS50111">
    <property type="entry name" value="CHEMOTAXIS_TRANSDUC_2"/>
    <property type="match status" value="1"/>
</dbReference>
<dbReference type="EMBL" id="CP117451">
    <property type="protein sequence ID" value="WLH04048.1"/>
    <property type="molecule type" value="Genomic_DNA"/>
</dbReference>
<dbReference type="SMART" id="SM00304">
    <property type="entry name" value="HAMP"/>
    <property type="match status" value="1"/>
</dbReference>
<keyword evidence="14" id="KW-1185">Reference proteome</keyword>
<dbReference type="InterPro" id="IPR003660">
    <property type="entry name" value="HAMP_dom"/>
</dbReference>
<dbReference type="Gene3D" id="3.30.450.20">
    <property type="entry name" value="PAS domain"/>
    <property type="match status" value="1"/>
</dbReference>
<evidence type="ECO:0000256" key="1">
    <source>
        <dbReference type="ARBA" id="ARBA00004651"/>
    </source>
</evidence>
<dbReference type="CDD" id="cd11386">
    <property type="entry name" value="MCP_signal"/>
    <property type="match status" value="1"/>
</dbReference>
<accession>A0ABY9FL38</accession>
<keyword evidence="3" id="KW-0488">Methylation</keyword>
<dbReference type="PANTHER" id="PTHR32089:SF119">
    <property type="entry name" value="METHYL-ACCEPTING CHEMOTAXIS PROTEIN CTPL"/>
    <property type="match status" value="1"/>
</dbReference>
<dbReference type="Pfam" id="PF17200">
    <property type="entry name" value="sCache_2"/>
    <property type="match status" value="1"/>
</dbReference>
<evidence type="ECO:0000313" key="14">
    <source>
        <dbReference type="Proteomes" id="UP001224838"/>
    </source>
</evidence>
<evidence type="ECO:0000259" key="11">
    <source>
        <dbReference type="PROSITE" id="PS50111"/>
    </source>
</evidence>
<keyword evidence="4 10" id="KW-0812">Transmembrane</keyword>
<keyword evidence="7 9" id="KW-0807">Transducer</keyword>
<dbReference type="CDD" id="cd06225">
    <property type="entry name" value="HAMP"/>
    <property type="match status" value="1"/>
</dbReference>
<evidence type="ECO:0000256" key="4">
    <source>
        <dbReference type="ARBA" id="ARBA00022692"/>
    </source>
</evidence>
<evidence type="ECO:0000256" key="2">
    <source>
        <dbReference type="ARBA" id="ARBA00022475"/>
    </source>
</evidence>
<dbReference type="InterPro" id="IPR033480">
    <property type="entry name" value="sCache_2"/>
</dbReference>